<comment type="caution">
    <text evidence="2">The sequence shown here is derived from an EMBL/GenBank/DDBJ whole genome shotgun (WGS) entry which is preliminary data.</text>
</comment>
<dbReference type="Proteomes" id="UP001146351">
    <property type="component" value="Unassembled WGS sequence"/>
</dbReference>
<feature type="region of interest" description="Disordered" evidence="1">
    <location>
        <begin position="215"/>
        <end position="239"/>
    </location>
</feature>
<dbReference type="AlphaFoldDB" id="A0A9W9LRQ0"/>
<evidence type="ECO:0000313" key="3">
    <source>
        <dbReference type="Proteomes" id="UP001146351"/>
    </source>
</evidence>
<gene>
    <name evidence="2" type="ORF">N7492_006035</name>
</gene>
<organism evidence="2 3">
    <name type="scientific">Penicillium capsulatum</name>
    <dbReference type="NCBI Taxonomy" id="69766"/>
    <lineage>
        <taxon>Eukaryota</taxon>
        <taxon>Fungi</taxon>
        <taxon>Dikarya</taxon>
        <taxon>Ascomycota</taxon>
        <taxon>Pezizomycotina</taxon>
        <taxon>Eurotiomycetes</taxon>
        <taxon>Eurotiomycetidae</taxon>
        <taxon>Eurotiales</taxon>
        <taxon>Aspergillaceae</taxon>
        <taxon>Penicillium</taxon>
    </lineage>
</organism>
<reference evidence="2" key="1">
    <citation type="submission" date="2022-11" db="EMBL/GenBank/DDBJ databases">
        <authorList>
            <person name="Petersen C."/>
        </authorList>
    </citation>
    <scope>NUCLEOTIDE SEQUENCE</scope>
    <source>
        <strain evidence="2">IBT 21917</strain>
    </source>
</reference>
<evidence type="ECO:0000256" key="1">
    <source>
        <dbReference type="SAM" id="MobiDB-lite"/>
    </source>
</evidence>
<proteinExistence type="predicted"/>
<sequence>MTDHTPQENVESEDLGLPPRIASDSECLVSGRPLLGADHDDSNQPSASRVPNKPEVRLPRISPSDYGPRARGETEASKQSSPWPHPVGLSSTLLSALLNHLEGDSVSPSLELRAKISTSPPSPSIYEDISAQGDAATRESSPYAQSPRGKDINTSPEESYEQIIETFLLDISFEDSSAHEQGSSDDLSTDSHQSNVDPVASAICVVPRPRATPTSVSTPSFPLAGSHSAPPETYQARRRKSFTTRLKTRITHAFKARREANL</sequence>
<dbReference type="EMBL" id="JAPQKO010000003">
    <property type="protein sequence ID" value="KAJ5173442.1"/>
    <property type="molecule type" value="Genomic_DNA"/>
</dbReference>
<reference evidence="2" key="2">
    <citation type="journal article" date="2023" name="IMA Fungus">
        <title>Comparative genomic study of the Penicillium genus elucidates a diverse pangenome and 15 lateral gene transfer events.</title>
        <authorList>
            <person name="Petersen C."/>
            <person name="Sorensen T."/>
            <person name="Nielsen M.R."/>
            <person name="Sondergaard T.E."/>
            <person name="Sorensen J.L."/>
            <person name="Fitzpatrick D.A."/>
            <person name="Frisvad J.C."/>
            <person name="Nielsen K.L."/>
        </authorList>
    </citation>
    <scope>NUCLEOTIDE SEQUENCE</scope>
    <source>
        <strain evidence="2">IBT 21917</strain>
    </source>
</reference>
<accession>A0A9W9LRQ0</accession>
<name>A0A9W9LRQ0_9EURO</name>
<keyword evidence="3" id="KW-1185">Reference proteome</keyword>
<protein>
    <submittedName>
        <fullName evidence="2">Uncharacterized protein</fullName>
    </submittedName>
</protein>
<feature type="region of interest" description="Disordered" evidence="1">
    <location>
        <begin position="106"/>
        <end position="158"/>
    </location>
</feature>
<evidence type="ECO:0000313" key="2">
    <source>
        <dbReference type="EMBL" id="KAJ5173442.1"/>
    </source>
</evidence>
<feature type="region of interest" description="Disordered" evidence="1">
    <location>
        <begin position="1"/>
        <end position="89"/>
    </location>
</feature>